<feature type="signal peptide" evidence="1">
    <location>
        <begin position="1"/>
        <end position="23"/>
    </location>
</feature>
<dbReference type="PANTHER" id="PTHR35889:SF3">
    <property type="entry name" value="F-BOX DOMAIN-CONTAINING PROTEIN"/>
    <property type="match status" value="1"/>
</dbReference>
<dbReference type="InterPro" id="IPR011429">
    <property type="entry name" value="Cyt_c_Planctomycete-type"/>
</dbReference>
<dbReference type="Pfam" id="PF07587">
    <property type="entry name" value="PSD1"/>
    <property type="match status" value="1"/>
</dbReference>
<dbReference type="PANTHER" id="PTHR35889">
    <property type="entry name" value="CYCLOINULO-OLIGOSACCHARIDE FRUCTANOTRANSFERASE-RELATED"/>
    <property type="match status" value="1"/>
</dbReference>
<dbReference type="SUPFAM" id="SSF46626">
    <property type="entry name" value="Cytochrome c"/>
    <property type="match status" value="1"/>
</dbReference>
<evidence type="ECO:0000259" key="3">
    <source>
        <dbReference type="Pfam" id="PF07587"/>
    </source>
</evidence>
<gene>
    <name evidence="5" type="ORF">GBK04_15910</name>
</gene>
<dbReference type="Gene3D" id="2.60.120.200">
    <property type="match status" value="1"/>
</dbReference>
<dbReference type="PROSITE" id="PS51257">
    <property type="entry name" value="PROKAR_LIPOPROTEIN"/>
    <property type="match status" value="1"/>
</dbReference>
<sequence>MLIRIFQLLTAAFMVFSCRPALPEDVSAAMDQVPDAVDYNRDVKPILSDKCFACHGPDQKKQKAGLRLDVAAHAYGALPESPGQVAIKPGNLRGSEVFRRIISTDPKVMMPGPESHLSLTAYEKAILIKWIENGAEYQPHWAFQKPVRPAIPTEVMRDWGKNPVDRFVAARLASLDLRPAPEADRETLIRRVTFDLTGLPPTLAEIDTFLADKSADAYEKVVDRLLKSPHYGERMATDWLDVARFADSHGYTVDRLRDMSPYRDWVIRAFNRNQPYDRFIHWQLAGDLLSQANREMRIATAFNRNHPQNMEGGIIEKEFQTEYVLDRTNTLGDAFLGLSVGCAKCHDHKYDPISQKNYYQLSAFFNNVAEAGQISWDDAMPSPTLLLPTPRQQKLLEYLNTQIAAQTETLRTEQERGESDFEQWLSSHSYAGLARQTLPGDGLVAHYAFEGNSLRNEVNPKDLAYTTLAGGVREKEVWTTGHQGVGLLLNGDAWLDLDRVGIFRKSEPFSVGLWVRIPKEMQEGVIFHKSLAERLYNFRGYHVYLKDGRLEMSMAHVAPANAISKISRRTVPRDRWIQLTMTNDGSGRAAGLKLYLDGREMPMRTTMDHLDKDILFDEKRVSPQPGLQIGGWWRGYGLKNGAIDDIVVYNRTLTPYEAAILAQKTDWKAIGAKTVSQLTQIEREALRAYYFSAVHLPTRKARQELTETRTMLADSTEPVRELMVMREAMQFRPTYVLERGSYDAPGERVSPATPERIFPFPKDYPKNRYGLARWLTHPDNPLTARVAVNRYWQMFFGTGLVRTSEDFGNQGEMPSHPKLLDWLAVSFQESGWNVKQLIRTLVTSATYRQSSRTPKALYERDPNNRLLARGPTSRLTAEMLRDNALAASGLINLQVGGSSIKPYQPDGLWRINGATYVPDTGAQVYKRSLYVLIKRSVPNPTLGTFDAPSRSFCTVRRQKTNTPLQALVTLNDPTFVEAARVLGEVMSKGEDNRSALVRTYRKLTGRQPTPQEVALLLRLQATEIERFRKNPAKARGWLTTGQYRVDPSLEAARVAANTVVASTIMNSDATLTKR</sequence>
<accession>A0A7C9BIU9</accession>
<name>A0A7C9BIU9_9BACT</name>
<dbReference type="InterPro" id="IPR013320">
    <property type="entry name" value="ConA-like_dom_sf"/>
</dbReference>
<protein>
    <submittedName>
        <fullName evidence="5">DUF1553 domain-containing protein</fullName>
    </submittedName>
</protein>
<dbReference type="GO" id="GO:0009055">
    <property type="term" value="F:electron transfer activity"/>
    <property type="evidence" value="ECO:0007669"/>
    <property type="project" value="InterPro"/>
</dbReference>
<dbReference type="AlphaFoldDB" id="A0A7C9BIU9"/>
<keyword evidence="1" id="KW-0732">Signal</keyword>
<evidence type="ECO:0000313" key="6">
    <source>
        <dbReference type="Proteomes" id="UP000479293"/>
    </source>
</evidence>
<dbReference type="EMBL" id="WHLY01000002">
    <property type="protein sequence ID" value="MPR34797.1"/>
    <property type="molecule type" value="Genomic_DNA"/>
</dbReference>
<reference evidence="5 6" key="1">
    <citation type="submission" date="2019-10" db="EMBL/GenBank/DDBJ databases">
        <title>Draft Genome Sequence of Cytophagaceae sp. SJW1-29.</title>
        <authorList>
            <person name="Choi A."/>
        </authorList>
    </citation>
    <scope>NUCLEOTIDE SEQUENCE [LARGE SCALE GENOMIC DNA]</scope>
    <source>
        <strain evidence="5 6">SJW1-29</strain>
    </source>
</reference>
<proteinExistence type="predicted"/>
<feature type="domain" description="Cytochrome C Planctomycete-type" evidence="4">
    <location>
        <begin position="51"/>
        <end position="113"/>
    </location>
</feature>
<comment type="caution">
    <text evidence="5">The sequence shown here is derived from an EMBL/GenBank/DDBJ whole genome shotgun (WGS) entry which is preliminary data.</text>
</comment>
<dbReference type="GO" id="GO:0005975">
    <property type="term" value="P:carbohydrate metabolic process"/>
    <property type="evidence" value="ECO:0007669"/>
    <property type="project" value="UniProtKB-ARBA"/>
</dbReference>
<dbReference type="InterPro" id="IPR036909">
    <property type="entry name" value="Cyt_c-like_dom_sf"/>
</dbReference>
<feature type="domain" description="DUF1549" evidence="2">
    <location>
        <begin position="163"/>
        <end position="369"/>
    </location>
</feature>
<evidence type="ECO:0000259" key="2">
    <source>
        <dbReference type="Pfam" id="PF07583"/>
    </source>
</evidence>
<keyword evidence="6" id="KW-1185">Reference proteome</keyword>
<organism evidence="5 6">
    <name type="scientific">Salmonirosea aquatica</name>
    <dbReference type="NCBI Taxonomy" id="2654236"/>
    <lineage>
        <taxon>Bacteria</taxon>
        <taxon>Pseudomonadati</taxon>
        <taxon>Bacteroidota</taxon>
        <taxon>Cytophagia</taxon>
        <taxon>Cytophagales</taxon>
        <taxon>Spirosomataceae</taxon>
        <taxon>Salmonirosea</taxon>
    </lineage>
</organism>
<evidence type="ECO:0000313" key="5">
    <source>
        <dbReference type="EMBL" id="MPR34797.1"/>
    </source>
</evidence>
<dbReference type="Pfam" id="PF07583">
    <property type="entry name" value="PSCyt2"/>
    <property type="match status" value="1"/>
</dbReference>
<evidence type="ECO:0000259" key="4">
    <source>
        <dbReference type="Pfam" id="PF07635"/>
    </source>
</evidence>
<dbReference type="Proteomes" id="UP000479293">
    <property type="component" value="Unassembled WGS sequence"/>
</dbReference>
<dbReference type="InterPro" id="IPR011444">
    <property type="entry name" value="DUF1549"/>
</dbReference>
<dbReference type="SUPFAM" id="SSF49899">
    <property type="entry name" value="Concanavalin A-like lectins/glucanases"/>
    <property type="match status" value="1"/>
</dbReference>
<evidence type="ECO:0000256" key="1">
    <source>
        <dbReference type="SAM" id="SignalP"/>
    </source>
</evidence>
<dbReference type="RefSeq" id="WP_152761315.1">
    <property type="nucleotide sequence ID" value="NZ_WHLY01000002.1"/>
</dbReference>
<dbReference type="GO" id="GO:0020037">
    <property type="term" value="F:heme binding"/>
    <property type="evidence" value="ECO:0007669"/>
    <property type="project" value="InterPro"/>
</dbReference>
<dbReference type="InterPro" id="IPR022655">
    <property type="entry name" value="DUF1553"/>
</dbReference>
<dbReference type="Pfam" id="PF07635">
    <property type="entry name" value="PSCyt1"/>
    <property type="match status" value="1"/>
</dbReference>
<dbReference type="GO" id="GO:0004553">
    <property type="term" value="F:hydrolase activity, hydrolyzing O-glycosyl compounds"/>
    <property type="evidence" value="ECO:0007669"/>
    <property type="project" value="UniProtKB-ARBA"/>
</dbReference>
<dbReference type="Pfam" id="PF13385">
    <property type="entry name" value="Laminin_G_3"/>
    <property type="match status" value="1"/>
</dbReference>
<feature type="chain" id="PRO_5028864246" evidence="1">
    <location>
        <begin position="24"/>
        <end position="1074"/>
    </location>
</feature>
<feature type="domain" description="DUF1553" evidence="3">
    <location>
        <begin position="767"/>
        <end position="1018"/>
    </location>
</feature>